<dbReference type="Gene3D" id="1.20.120.330">
    <property type="entry name" value="Nucleotidyltransferases domain 2"/>
    <property type="match status" value="1"/>
</dbReference>
<keyword evidence="1" id="KW-0808">Transferase</keyword>
<protein>
    <submittedName>
        <fullName evidence="1">Nucleotidyltransferase substrate binding protein, HI0074 family</fullName>
    </submittedName>
</protein>
<sequence length="133" mass="15761">MSMERLREKFLNYSKALTRLEESLDRDETDDIVLDAVIQRFEFSYELSWKLVKTYLSYNGIAEVRSPREAFKEAFAAGLITEGDAWIDMLEDRNLTAHTYDEDQAKKIYQRIKSKHYKILKELKDKLGREIKS</sequence>
<dbReference type="EMBL" id="CP001034">
    <property type="protein sequence ID" value="ACB86132.1"/>
    <property type="molecule type" value="Genomic_DNA"/>
</dbReference>
<dbReference type="RefSeq" id="WP_012448974.1">
    <property type="nucleotide sequence ID" value="NC_010718.1"/>
</dbReference>
<dbReference type="GO" id="GO:0016740">
    <property type="term" value="F:transferase activity"/>
    <property type="evidence" value="ECO:0007669"/>
    <property type="project" value="UniProtKB-KW"/>
</dbReference>
<dbReference type="Proteomes" id="UP000001683">
    <property type="component" value="Chromosome"/>
</dbReference>
<dbReference type="InParanoid" id="B2A1T5"/>
<dbReference type="InterPro" id="IPR010235">
    <property type="entry name" value="HepT"/>
</dbReference>
<dbReference type="OrthoDB" id="9810452at2"/>
<dbReference type="Pfam" id="PF08780">
    <property type="entry name" value="NTase_sub_bind"/>
    <property type="match status" value="1"/>
</dbReference>
<evidence type="ECO:0000313" key="1">
    <source>
        <dbReference type="EMBL" id="ACB86132.1"/>
    </source>
</evidence>
<accession>B2A1T5</accession>
<reference evidence="1 2" key="1">
    <citation type="submission" date="2008-04" db="EMBL/GenBank/DDBJ databases">
        <title>Complete sequence of chromosome of Natranaerobius thermophilus JW/NM-WN-LF.</title>
        <authorList>
            <consortium name="US DOE Joint Genome Institute"/>
            <person name="Copeland A."/>
            <person name="Lucas S."/>
            <person name="Lapidus A."/>
            <person name="Glavina del Rio T."/>
            <person name="Dalin E."/>
            <person name="Tice H."/>
            <person name="Bruce D."/>
            <person name="Goodwin L."/>
            <person name="Pitluck S."/>
            <person name="Chertkov O."/>
            <person name="Brettin T."/>
            <person name="Detter J.C."/>
            <person name="Han C."/>
            <person name="Kuske C.R."/>
            <person name="Schmutz J."/>
            <person name="Larimer F."/>
            <person name="Land M."/>
            <person name="Hauser L."/>
            <person name="Kyrpides N."/>
            <person name="Lykidis A."/>
            <person name="Mesbah N.M."/>
            <person name="Wiegel J."/>
        </authorList>
    </citation>
    <scope>NUCLEOTIDE SEQUENCE [LARGE SCALE GENOMIC DNA]</scope>
    <source>
        <strain evidence="2">ATCC BAA-1301 / DSM 18059 / JW/NM-WN-LF</strain>
    </source>
</reference>
<dbReference type="KEGG" id="nth:Nther_2574"/>
<organism evidence="1 2">
    <name type="scientific">Natranaerobius thermophilus (strain ATCC BAA-1301 / DSM 18059 / JW/NM-WN-LF)</name>
    <dbReference type="NCBI Taxonomy" id="457570"/>
    <lineage>
        <taxon>Bacteria</taxon>
        <taxon>Bacillati</taxon>
        <taxon>Bacillota</taxon>
        <taxon>Clostridia</taxon>
        <taxon>Natranaerobiales</taxon>
        <taxon>Natranaerobiaceae</taxon>
        <taxon>Natranaerobius</taxon>
    </lineage>
</organism>
<reference evidence="1 2" key="2">
    <citation type="journal article" date="2011" name="J. Bacteriol.">
        <title>Complete genome sequence of the anaerobic, halophilic alkalithermophile Natranaerobius thermophilus JW/NM-WN-LF.</title>
        <authorList>
            <person name="Zhao B."/>
            <person name="Mesbah N.M."/>
            <person name="Dalin E."/>
            <person name="Goodwin L."/>
            <person name="Nolan M."/>
            <person name="Pitluck S."/>
            <person name="Chertkov O."/>
            <person name="Brettin T.S."/>
            <person name="Han J."/>
            <person name="Larimer F.W."/>
            <person name="Land M.L."/>
            <person name="Hauser L."/>
            <person name="Kyrpides N."/>
            <person name="Wiegel J."/>
        </authorList>
    </citation>
    <scope>NUCLEOTIDE SEQUENCE [LARGE SCALE GENOMIC DNA]</scope>
    <source>
        <strain evidence="2">ATCC BAA-1301 / DSM 18059 / JW/NM-WN-LF</strain>
    </source>
</reference>
<dbReference type="AlphaFoldDB" id="B2A1T5"/>
<dbReference type="STRING" id="457570.Nther_2574"/>
<name>B2A1T5_NATTJ</name>
<evidence type="ECO:0000313" key="2">
    <source>
        <dbReference type="Proteomes" id="UP000001683"/>
    </source>
</evidence>
<dbReference type="NCBIfam" id="TIGR01987">
    <property type="entry name" value="HI0074"/>
    <property type="match status" value="1"/>
</dbReference>
<gene>
    <name evidence="1" type="ordered locus">Nther_2574</name>
</gene>
<proteinExistence type="predicted"/>
<dbReference type="eggNOG" id="COG1669">
    <property type="taxonomic scope" value="Bacteria"/>
</dbReference>
<keyword evidence="2" id="KW-1185">Reference proteome</keyword>
<dbReference type="SUPFAM" id="SSF81593">
    <property type="entry name" value="Nucleotidyltransferase substrate binding subunit/domain"/>
    <property type="match status" value="1"/>
</dbReference>
<dbReference type="HOGENOM" id="CLU_118479_1_0_9"/>